<dbReference type="InterPro" id="IPR004360">
    <property type="entry name" value="Glyas_Fos-R_dOase_dom"/>
</dbReference>
<dbReference type="PROSITE" id="PS51819">
    <property type="entry name" value="VOC"/>
    <property type="match status" value="1"/>
</dbReference>
<dbReference type="InterPro" id="IPR037523">
    <property type="entry name" value="VOC_core"/>
</dbReference>
<dbReference type="EMBL" id="VCKW01000005">
    <property type="protein sequence ID" value="TMR07051.1"/>
    <property type="molecule type" value="Genomic_DNA"/>
</dbReference>
<name>A0A5C4JJN4_9ACTN</name>
<evidence type="ECO:0000313" key="2">
    <source>
        <dbReference type="EMBL" id="TMR07051.1"/>
    </source>
</evidence>
<keyword evidence="3" id="KW-1185">Reference proteome</keyword>
<comment type="caution">
    <text evidence="2">The sequence shown here is derived from an EMBL/GenBank/DDBJ whole genome shotgun (WGS) entry which is preliminary data.</text>
</comment>
<feature type="domain" description="VOC" evidence="1">
    <location>
        <begin position="7"/>
        <end position="129"/>
    </location>
</feature>
<proteinExistence type="predicted"/>
<sequence length="144" mass="15778">MPPPVTGFSHLALTVTDRDKSVQWYGDVLGFTPFYVQDDDRRLETICILPDGLTVLGLLQHRDAAGPFDHRHAGLDHLSFAVTDRAALEDWYTRLVGLGVTCSPVAETPFGPVLCFRDPDDIQLELFAMEPAGRPADPSTDSPG</sequence>
<organism evidence="2 3">
    <name type="scientific">Actinomadura soli</name>
    <dbReference type="NCBI Taxonomy" id="2508997"/>
    <lineage>
        <taxon>Bacteria</taxon>
        <taxon>Bacillati</taxon>
        <taxon>Actinomycetota</taxon>
        <taxon>Actinomycetes</taxon>
        <taxon>Streptosporangiales</taxon>
        <taxon>Thermomonosporaceae</taxon>
        <taxon>Actinomadura</taxon>
    </lineage>
</organism>
<gene>
    <name evidence="2" type="ORF">ETD83_01955</name>
</gene>
<dbReference type="AlphaFoldDB" id="A0A5C4JJN4"/>
<dbReference type="RefSeq" id="WP_138643301.1">
    <property type="nucleotide sequence ID" value="NZ_VCKW01000005.1"/>
</dbReference>
<evidence type="ECO:0000259" key="1">
    <source>
        <dbReference type="PROSITE" id="PS51819"/>
    </source>
</evidence>
<dbReference type="Gene3D" id="3.10.180.10">
    <property type="entry name" value="2,3-Dihydroxybiphenyl 1,2-Dioxygenase, domain 1"/>
    <property type="match status" value="1"/>
</dbReference>
<dbReference type="Proteomes" id="UP000309174">
    <property type="component" value="Unassembled WGS sequence"/>
</dbReference>
<dbReference type="SUPFAM" id="SSF54593">
    <property type="entry name" value="Glyoxalase/Bleomycin resistance protein/Dihydroxybiphenyl dioxygenase"/>
    <property type="match status" value="1"/>
</dbReference>
<dbReference type="Pfam" id="PF00903">
    <property type="entry name" value="Glyoxalase"/>
    <property type="match status" value="1"/>
</dbReference>
<dbReference type="OrthoDB" id="115162at2"/>
<evidence type="ECO:0000313" key="3">
    <source>
        <dbReference type="Proteomes" id="UP000309174"/>
    </source>
</evidence>
<protein>
    <submittedName>
        <fullName evidence="2">VOC family protein</fullName>
    </submittedName>
</protein>
<dbReference type="InterPro" id="IPR029068">
    <property type="entry name" value="Glyas_Bleomycin-R_OHBP_Dase"/>
</dbReference>
<accession>A0A5C4JJN4</accession>
<reference evidence="2 3" key="1">
    <citation type="submission" date="2019-05" db="EMBL/GenBank/DDBJ databases">
        <title>Draft genome sequence of Actinomadura sp. 14C53.</title>
        <authorList>
            <person name="Saricaoglu S."/>
            <person name="Isik K."/>
        </authorList>
    </citation>
    <scope>NUCLEOTIDE SEQUENCE [LARGE SCALE GENOMIC DNA]</scope>
    <source>
        <strain evidence="2 3">14C53</strain>
    </source>
</reference>